<gene>
    <name evidence="14" type="ORF">N7509_011598</name>
</gene>
<feature type="compositionally biased region" description="Low complexity" evidence="12">
    <location>
        <begin position="1"/>
        <end position="12"/>
    </location>
</feature>
<feature type="compositionally biased region" description="Polar residues" evidence="12">
    <location>
        <begin position="175"/>
        <end position="185"/>
    </location>
</feature>
<evidence type="ECO:0000256" key="12">
    <source>
        <dbReference type="SAM" id="MobiDB-lite"/>
    </source>
</evidence>
<dbReference type="OrthoDB" id="283111at2759"/>
<protein>
    <recommendedName>
        <fullName evidence="1">dual-specificity kinase</fullName>
        <ecNumber evidence="1">2.7.12.1</ecNumber>
    </recommendedName>
</protein>
<dbReference type="GO" id="GO:0043484">
    <property type="term" value="P:regulation of RNA splicing"/>
    <property type="evidence" value="ECO:0007669"/>
    <property type="project" value="TreeGrafter"/>
</dbReference>
<dbReference type="EC" id="2.7.12.1" evidence="1"/>
<evidence type="ECO:0000256" key="7">
    <source>
        <dbReference type="ARBA" id="ARBA00037966"/>
    </source>
</evidence>
<dbReference type="GO" id="GO:0004674">
    <property type="term" value="F:protein serine/threonine kinase activity"/>
    <property type="evidence" value="ECO:0007669"/>
    <property type="project" value="UniProtKB-KW"/>
</dbReference>
<dbReference type="InterPro" id="IPR017441">
    <property type="entry name" value="Protein_kinase_ATP_BS"/>
</dbReference>
<dbReference type="FunFam" id="1.10.510.10:FF:000612">
    <property type="entry name" value="Serine/threonine-protein kinase AFC2"/>
    <property type="match status" value="1"/>
</dbReference>
<evidence type="ECO:0000256" key="2">
    <source>
        <dbReference type="ARBA" id="ARBA00022527"/>
    </source>
</evidence>
<feature type="compositionally biased region" description="Low complexity" evidence="12">
    <location>
        <begin position="186"/>
        <end position="201"/>
    </location>
</feature>
<evidence type="ECO:0000256" key="4">
    <source>
        <dbReference type="ARBA" id="ARBA00022741"/>
    </source>
</evidence>
<proteinExistence type="inferred from homology"/>
<evidence type="ECO:0000313" key="15">
    <source>
        <dbReference type="Proteomes" id="UP001147747"/>
    </source>
</evidence>
<dbReference type="PROSITE" id="PS00108">
    <property type="entry name" value="PROTEIN_KINASE_ST"/>
    <property type="match status" value="1"/>
</dbReference>
<dbReference type="InterPro" id="IPR051175">
    <property type="entry name" value="CLK_kinases"/>
</dbReference>
<comment type="catalytic activity">
    <reaction evidence="10">
        <text>L-tyrosyl-[protein] + ATP = O-phospho-L-tyrosyl-[protein] + ADP + H(+)</text>
        <dbReference type="Rhea" id="RHEA:10596"/>
        <dbReference type="Rhea" id="RHEA-COMP:10136"/>
        <dbReference type="Rhea" id="RHEA-COMP:20101"/>
        <dbReference type="ChEBI" id="CHEBI:15378"/>
        <dbReference type="ChEBI" id="CHEBI:30616"/>
        <dbReference type="ChEBI" id="CHEBI:46858"/>
        <dbReference type="ChEBI" id="CHEBI:61978"/>
        <dbReference type="ChEBI" id="CHEBI:456216"/>
        <dbReference type="EC" id="2.7.12.1"/>
    </reaction>
</comment>
<dbReference type="EMBL" id="JAPZBU010000011">
    <property type="protein sequence ID" value="KAJ5378479.1"/>
    <property type="molecule type" value="Genomic_DNA"/>
</dbReference>
<comment type="similarity">
    <text evidence="7">Belongs to the protein kinase superfamily. CMGC Ser/Thr protein kinase family. Lammer subfamily.</text>
</comment>
<dbReference type="Pfam" id="PF00069">
    <property type="entry name" value="Pkinase"/>
    <property type="match status" value="1"/>
</dbReference>
<organism evidence="14 15">
    <name type="scientific">Penicillium cosmopolitanum</name>
    <dbReference type="NCBI Taxonomy" id="1131564"/>
    <lineage>
        <taxon>Eukaryota</taxon>
        <taxon>Fungi</taxon>
        <taxon>Dikarya</taxon>
        <taxon>Ascomycota</taxon>
        <taxon>Pezizomycotina</taxon>
        <taxon>Eurotiomycetes</taxon>
        <taxon>Eurotiomycetidae</taxon>
        <taxon>Eurotiales</taxon>
        <taxon>Aspergillaceae</taxon>
        <taxon>Penicillium</taxon>
    </lineage>
</organism>
<dbReference type="Proteomes" id="UP001147747">
    <property type="component" value="Unassembled WGS sequence"/>
</dbReference>
<dbReference type="GO" id="GO:0004712">
    <property type="term" value="F:protein serine/threonine/tyrosine kinase activity"/>
    <property type="evidence" value="ECO:0007669"/>
    <property type="project" value="UniProtKB-EC"/>
</dbReference>
<feature type="region of interest" description="Disordered" evidence="12">
    <location>
        <begin position="1"/>
        <end position="264"/>
    </location>
</feature>
<comment type="catalytic activity">
    <reaction evidence="9">
        <text>L-threonyl-[protein] + ATP = O-phospho-L-threonyl-[protein] + ADP + H(+)</text>
        <dbReference type="Rhea" id="RHEA:46608"/>
        <dbReference type="Rhea" id="RHEA-COMP:11060"/>
        <dbReference type="Rhea" id="RHEA-COMP:11605"/>
        <dbReference type="ChEBI" id="CHEBI:15378"/>
        <dbReference type="ChEBI" id="CHEBI:30013"/>
        <dbReference type="ChEBI" id="CHEBI:30616"/>
        <dbReference type="ChEBI" id="CHEBI:61977"/>
        <dbReference type="ChEBI" id="CHEBI:456216"/>
        <dbReference type="EC" id="2.7.12.1"/>
    </reaction>
</comment>
<dbReference type="SUPFAM" id="SSF56112">
    <property type="entry name" value="Protein kinase-like (PK-like)"/>
    <property type="match status" value="1"/>
</dbReference>
<sequence length="684" mass="76287">MSTPSTATATHPTHQHYGYPHSSYQATTSYPASTTTTTTAAAGARLPNPYGYSVPSPTTTTLPYAQPARVPPATSTPSAMASMPSASSAAPSQGSRRKKPDWGEFYKNGLPKEVIVIDDSPGPDGSKATAAPPPPPLHGASTSAGQPSVSEPAGKRRRTGIDSAYDMGYYDRPSYSINPQQYGDNHQQPQHQQHQQHQQQHNSSNSLSTDRTTSLHTTAPTSLGSQGSSNGSAGMYHPQDPSIGQKRKRTTRKSARDEQKRRELETVSDAYLSYVPPPKPIIKSKDVPVPVVRDFAAARHEKYDDDDGHYIVTPDVPLTDRYSIIKLLGQGTFGKVVEAYDKQRKSRCAVKIIRSIQKYRDASRIELRVLSTLASNDKSNRNKCIHLRDCFDFRNHICIVTDLLGQSVFDFLKGNGFVPFPSSQIQQFARQLFTSVAFLHDLNLIHTDLKPENILLVSNAYQTFTYNRTIPSSSHANPRNARQRRVLLDSEIRLIDFGSATFDDEYHSSVVSTRHYRAPEIILNLGWSFPCDIWSIGCILVEFFTGDALFQTHDNLEHLAMMEAVIGTKIDSRLVRQVVQGRAGSHNSAAKYFNRSKLDYPNNETTRASRKYVKAMKGLTEFIPTNTPFNRQFLDLLQRIFVYDPKNRLTAKEALKHPWFKESLIDDGTEAYRIGMGLHRQGRG</sequence>
<feature type="compositionally biased region" description="Polar residues" evidence="12">
    <location>
        <begin position="140"/>
        <end position="149"/>
    </location>
</feature>
<dbReference type="GO" id="GO:0005634">
    <property type="term" value="C:nucleus"/>
    <property type="evidence" value="ECO:0007669"/>
    <property type="project" value="TreeGrafter"/>
</dbReference>
<keyword evidence="2" id="KW-0723">Serine/threonine-protein kinase</keyword>
<reference evidence="14" key="1">
    <citation type="submission" date="2022-12" db="EMBL/GenBank/DDBJ databases">
        <authorList>
            <person name="Petersen C."/>
        </authorList>
    </citation>
    <scope>NUCLEOTIDE SEQUENCE</scope>
    <source>
        <strain evidence="14">IBT 29677</strain>
    </source>
</reference>
<dbReference type="GeneID" id="81375215"/>
<dbReference type="SMART" id="SM00220">
    <property type="entry name" value="S_TKc"/>
    <property type="match status" value="1"/>
</dbReference>
<evidence type="ECO:0000256" key="10">
    <source>
        <dbReference type="ARBA" id="ARBA00051680"/>
    </source>
</evidence>
<evidence type="ECO:0000256" key="1">
    <source>
        <dbReference type="ARBA" id="ARBA00013203"/>
    </source>
</evidence>
<evidence type="ECO:0000256" key="3">
    <source>
        <dbReference type="ARBA" id="ARBA00022679"/>
    </source>
</evidence>
<comment type="catalytic activity">
    <reaction evidence="8">
        <text>L-seryl-[protein] + ATP = O-phospho-L-seryl-[protein] + ADP + H(+)</text>
        <dbReference type="Rhea" id="RHEA:17989"/>
        <dbReference type="Rhea" id="RHEA-COMP:9863"/>
        <dbReference type="Rhea" id="RHEA-COMP:11604"/>
        <dbReference type="ChEBI" id="CHEBI:15378"/>
        <dbReference type="ChEBI" id="CHEBI:29999"/>
        <dbReference type="ChEBI" id="CHEBI:30616"/>
        <dbReference type="ChEBI" id="CHEBI:83421"/>
        <dbReference type="ChEBI" id="CHEBI:456216"/>
        <dbReference type="EC" id="2.7.12.1"/>
    </reaction>
</comment>
<dbReference type="PROSITE" id="PS00107">
    <property type="entry name" value="PROTEIN_KINASE_ATP"/>
    <property type="match status" value="1"/>
</dbReference>
<dbReference type="Gene3D" id="1.10.510.10">
    <property type="entry name" value="Transferase(Phosphotransferase) domain 1"/>
    <property type="match status" value="1"/>
</dbReference>
<dbReference type="GO" id="GO:0005524">
    <property type="term" value="F:ATP binding"/>
    <property type="evidence" value="ECO:0007669"/>
    <property type="project" value="UniProtKB-UniRule"/>
</dbReference>
<evidence type="ECO:0000256" key="11">
    <source>
        <dbReference type="PROSITE-ProRule" id="PRU10141"/>
    </source>
</evidence>
<name>A0A9W9SIS6_9EURO</name>
<dbReference type="InterPro" id="IPR011009">
    <property type="entry name" value="Kinase-like_dom_sf"/>
</dbReference>
<keyword evidence="6 11" id="KW-0067">ATP-binding</keyword>
<feature type="compositionally biased region" description="Low complexity" evidence="12">
    <location>
        <begin position="71"/>
        <end position="92"/>
    </location>
</feature>
<evidence type="ECO:0000256" key="9">
    <source>
        <dbReference type="ARBA" id="ARBA00049308"/>
    </source>
</evidence>
<comment type="caution">
    <text evidence="14">The sequence shown here is derived from an EMBL/GenBank/DDBJ whole genome shotgun (WGS) entry which is preliminary data.</text>
</comment>
<keyword evidence="4 11" id="KW-0547">Nucleotide-binding</keyword>
<accession>A0A9W9SIS6</accession>
<dbReference type="AlphaFoldDB" id="A0A9W9SIS6"/>
<evidence type="ECO:0000256" key="6">
    <source>
        <dbReference type="ARBA" id="ARBA00022840"/>
    </source>
</evidence>
<evidence type="ECO:0000256" key="5">
    <source>
        <dbReference type="ARBA" id="ARBA00022777"/>
    </source>
</evidence>
<dbReference type="CDD" id="cd14134">
    <property type="entry name" value="PKc_CLK"/>
    <property type="match status" value="1"/>
</dbReference>
<dbReference type="InterPro" id="IPR008271">
    <property type="entry name" value="Ser/Thr_kinase_AS"/>
</dbReference>
<feature type="compositionally biased region" description="Low complexity" evidence="12">
    <location>
        <begin position="22"/>
        <end position="44"/>
    </location>
</feature>
<keyword evidence="15" id="KW-1185">Reference proteome</keyword>
<dbReference type="InterPro" id="IPR000719">
    <property type="entry name" value="Prot_kinase_dom"/>
</dbReference>
<keyword evidence="5" id="KW-0418">Kinase</keyword>
<dbReference type="Gene3D" id="3.30.200.20">
    <property type="entry name" value="Phosphorylase Kinase, domain 1"/>
    <property type="match status" value="1"/>
</dbReference>
<evidence type="ECO:0000259" key="13">
    <source>
        <dbReference type="PROSITE" id="PS50011"/>
    </source>
</evidence>
<dbReference type="PANTHER" id="PTHR45646:SF11">
    <property type="entry name" value="SERINE_THREONINE-PROTEIN KINASE DOA"/>
    <property type="match status" value="1"/>
</dbReference>
<feature type="compositionally biased region" description="Polar residues" evidence="12">
    <location>
        <begin position="202"/>
        <end position="232"/>
    </location>
</feature>
<keyword evidence="3" id="KW-0808">Transferase</keyword>
<dbReference type="PROSITE" id="PS50011">
    <property type="entry name" value="PROTEIN_KINASE_DOM"/>
    <property type="match status" value="1"/>
</dbReference>
<feature type="compositionally biased region" description="Basic and acidic residues" evidence="12">
    <location>
        <begin position="254"/>
        <end position="264"/>
    </location>
</feature>
<evidence type="ECO:0000256" key="8">
    <source>
        <dbReference type="ARBA" id="ARBA00049003"/>
    </source>
</evidence>
<dbReference type="RefSeq" id="XP_056482265.1">
    <property type="nucleotide sequence ID" value="XM_056636235.1"/>
</dbReference>
<feature type="binding site" evidence="11">
    <location>
        <position position="351"/>
    </location>
    <ligand>
        <name>ATP</name>
        <dbReference type="ChEBI" id="CHEBI:30616"/>
    </ligand>
</feature>
<evidence type="ECO:0000313" key="14">
    <source>
        <dbReference type="EMBL" id="KAJ5378479.1"/>
    </source>
</evidence>
<reference evidence="14" key="2">
    <citation type="journal article" date="2023" name="IMA Fungus">
        <title>Comparative genomic study of the Penicillium genus elucidates a diverse pangenome and 15 lateral gene transfer events.</title>
        <authorList>
            <person name="Petersen C."/>
            <person name="Sorensen T."/>
            <person name="Nielsen M.R."/>
            <person name="Sondergaard T.E."/>
            <person name="Sorensen J.L."/>
            <person name="Fitzpatrick D.A."/>
            <person name="Frisvad J.C."/>
            <person name="Nielsen K.L."/>
        </authorList>
    </citation>
    <scope>NUCLEOTIDE SEQUENCE</scope>
    <source>
        <strain evidence="14">IBT 29677</strain>
    </source>
</reference>
<feature type="domain" description="Protein kinase" evidence="13">
    <location>
        <begin position="322"/>
        <end position="660"/>
    </location>
</feature>
<dbReference type="PANTHER" id="PTHR45646">
    <property type="entry name" value="SERINE/THREONINE-PROTEIN KINASE DOA-RELATED"/>
    <property type="match status" value="1"/>
</dbReference>